<gene>
    <name evidence="2" type="ORF">A3I40_00005</name>
</gene>
<protein>
    <submittedName>
        <fullName evidence="2">Uncharacterized protein</fullName>
    </submittedName>
</protein>
<dbReference type="AlphaFoldDB" id="A0A1F7V593"/>
<keyword evidence="1" id="KW-0812">Transmembrane</keyword>
<sequence length="148" mass="15528">MKHFRLAKDAGHFRPAKGWKRELEEISLSLVIAVLLIVSASAAWAGSQARNMAVAGGAVAASQFVYYGKVITSEQCTTPLTNGPLCTVASRIAPFTVMLTDGKPPLAAYMPGASKGVVPVPVPGGYVIGFGIPGGAAVQLFMFWMFAK</sequence>
<reference evidence="2 3" key="1">
    <citation type="journal article" date="2016" name="Nat. Commun.">
        <title>Thousands of microbial genomes shed light on interconnected biogeochemical processes in an aquifer system.</title>
        <authorList>
            <person name="Anantharaman K."/>
            <person name="Brown C.T."/>
            <person name="Hug L.A."/>
            <person name="Sharon I."/>
            <person name="Castelle C.J."/>
            <person name="Probst A.J."/>
            <person name="Thomas B.C."/>
            <person name="Singh A."/>
            <person name="Wilkins M.J."/>
            <person name="Karaoz U."/>
            <person name="Brodie E.L."/>
            <person name="Williams K.H."/>
            <person name="Hubbard S.S."/>
            <person name="Banfield J.F."/>
        </authorList>
    </citation>
    <scope>NUCLEOTIDE SEQUENCE [LARGE SCALE GENOMIC DNA]</scope>
</reference>
<organism evidence="2 3">
    <name type="scientific">Candidatus Uhrbacteria bacterium RIFCSPLOWO2_02_FULL_48_12</name>
    <dbReference type="NCBI Taxonomy" id="1802407"/>
    <lineage>
        <taxon>Bacteria</taxon>
        <taxon>Candidatus Uhriibacteriota</taxon>
    </lineage>
</organism>
<name>A0A1F7V593_9BACT</name>
<accession>A0A1F7V593</accession>
<dbReference type="Proteomes" id="UP000178723">
    <property type="component" value="Unassembled WGS sequence"/>
</dbReference>
<evidence type="ECO:0000313" key="3">
    <source>
        <dbReference type="Proteomes" id="UP000178723"/>
    </source>
</evidence>
<proteinExistence type="predicted"/>
<keyword evidence="1" id="KW-1133">Transmembrane helix</keyword>
<evidence type="ECO:0000313" key="2">
    <source>
        <dbReference type="EMBL" id="OGL85640.1"/>
    </source>
</evidence>
<dbReference type="EMBL" id="MGEP01000064">
    <property type="protein sequence ID" value="OGL85640.1"/>
    <property type="molecule type" value="Genomic_DNA"/>
</dbReference>
<feature type="transmembrane region" description="Helical" evidence="1">
    <location>
        <begin position="26"/>
        <end position="45"/>
    </location>
</feature>
<evidence type="ECO:0000256" key="1">
    <source>
        <dbReference type="SAM" id="Phobius"/>
    </source>
</evidence>
<feature type="transmembrane region" description="Helical" evidence="1">
    <location>
        <begin position="126"/>
        <end position="147"/>
    </location>
</feature>
<keyword evidence="1" id="KW-0472">Membrane</keyword>
<comment type="caution">
    <text evidence="2">The sequence shown here is derived from an EMBL/GenBank/DDBJ whole genome shotgun (WGS) entry which is preliminary data.</text>
</comment>